<reference evidence="5" key="1">
    <citation type="submission" date="2023-01" db="EMBL/GenBank/DDBJ databases">
        <title>Human gut microbiome strain richness.</title>
        <authorList>
            <person name="Chen-Liaw A."/>
        </authorList>
    </citation>
    <scope>NUCLEOTIDE SEQUENCE</scope>
    <source>
        <strain evidence="5">B1_m1001713B170214d0_201011</strain>
    </source>
</reference>
<organism evidence="5 6">
    <name type="scientific">Clostridium symbiosum</name>
    <name type="common">Bacteroides symbiosus</name>
    <dbReference type="NCBI Taxonomy" id="1512"/>
    <lineage>
        <taxon>Bacteria</taxon>
        <taxon>Bacillati</taxon>
        <taxon>Bacillota</taxon>
        <taxon>Clostridia</taxon>
        <taxon>Lachnospirales</taxon>
        <taxon>Lachnospiraceae</taxon>
        <taxon>Otoolea</taxon>
    </lineage>
</organism>
<protein>
    <recommendedName>
        <fullName evidence="4">Flagellar hook-basal body complex protein FliE</fullName>
    </recommendedName>
</protein>
<dbReference type="AlphaFoldDB" id="A0AAW6AN54"/>
<evidence type="ECO:0000256" key="1">
    <source>
        <dbReference type="ARBA" id="ARBA00004117"/>
    </source>
</evidence>
<dbReference type="RefSeq" id="WP_100932238.1">
    <property type="nucleotide sequence ID" value="NZ_JAAIMZ010000002.1"/>
</dbReference>
<comment type="caution">
    <text evidence="5">The sequence shown here is derived from an EMBL/GenBank/DDBJ whole genome shotgun (WGS) entry which is preliminary data.</text>
</comment>
<evidence type="ECO:0000256" key="4">
    <source>
        <dbReference type="HAMAP-Rule" id="MF_00724"/>
    </source>
</evidence>
<dbReference type="GO" id="GO:0009425">
    <property type="term" value="C:bacterial-type flagellum basal body"/>
    <property type="evidence" value="ECO:0007669"/>
    <property type="project" value="UniProtKB-SubCell"/>
</dbReference>
<sequence>MFIVPVSGFEPIKGLEGLESHEKKNDIKEGSFKNLLEEAIKTAEKEQIKGEQLDQLLAAGQIDDLHTALIQAEQTAAAVEFTTQLTSRAVSAYNQIMGMQV</sequence>
<dbReference type="InterPro" id="IPR001624">
    <property type="entry name" value="FliE"/>
</dbReference>
<evidence type="ECO:0000313" key="6">
    <source>
        <dbReference type="Proteomes" id="UP001300871"/>
    </source>
</evidence>
<dbReference type="Proteomes" id="UP001300871">
    <property type="component" value="Unassembled WGS sequence"/>
</dbReference>
<keyword evidence="5" id="KW-0969">Cilium</keyword>
<dbReference type="GO" id="GO:0071973">
    <property type="term" value="P:bacterial-type flagellum-dependent cell motility"/>
    <property type="evidence" value="ECO:0007669"/>
    <property type="project" value="InterPro"/>
</dbReference>
<comment type="subcellular location">
    <subcellularLocation>
        <location evidence="1 4">Bacterial flagellum basal body</location>
    </subcellularLocation>
</comment>
<keyword evidence="3 4" id="KW-0975">Bacterial flagellum</keyword>
<dbReference type="GO" id="GO:0003774">
    <property type="term" value="F:cytoskeletal motor activity"/>
    <property type="evidence" value="ECO:0007669"/>
    <property type="project" value="InterPro"/>
</dbReference>
<dbReference type="PANTHER" id="PTHR34653:SF1">
    <property type="entry name" value="FLAGELLAR HOOK-BASAL BODY COMPLEX PROTEIN FLIE"/>
    <property type="match status" value="1"/>
</dbReference>
<dbReference type="PANTHER" id="PTHR34653">
    <property type="match status" value="1"/>
</dbReference>
<keyword evidence="5" id="KW-0282">Flagellum</keyword>
<dbReference type="GeneID" id="57968544"/>
<evidence type="ECO:0000256" key="2">
    <source>
        <dbReference type="ARBA" id="ARBA00009272"/>
    </source>
</evidence>
<evidence type="ECO:0000256" key="3">
    <source>
        <dbReference type="ARBA" id="ARBA00023143"/>
    </source>
</evidence>
<name>A0AAW6AN54_CLOSY</name>
<dbReference type="GO" id="GO:0005198">
    <property type="term" value="F:structural molecule activity"/>
    <property type="evidence" value="ECO:0007669"/>
    <property type="project" value="InterPro"/>
</dbReference>
<dbReference type="EMBL" id="JAQLGM010000001">
    <property type="protein sequence ID" value="MDB1998638.1"/>
    <property type="molecule type" value="Genomic_DNA"/>
</dbReference>
<proteinExistence type="inferred from homology"/>
<keyword evidence="5" id="KW-0966">Cell projection</keyword>
<accession>A0AAW6AN54</accession>
<evidence type="ECO:0000313" key="5">
    <source>
        <dbReference type="EMBL" id="MDB1998638.1"/>
    </source>
</evidence>
<gene>
    <name evidence="4" type="primary">fliE</name>
    <name evidence="5" type="ORF">PM006_00245</name>
</gene>
<dbReference type="Pfam" id="PF02049">
    <property type="entry name" value="FliE"/>
    <property type="match status" value="1"/>
</dbReference>
<comment type="similarity">
    <text evidence="2 4">Belongs to the FliE family.</text>
</comment>
<dbReference type="HAMAP" id="MF_00724">
    <property type="entry name" value="FliE"/>
    <property type="match status" value="1"/>
</dbReference>